<dbReference type="Proteomes" id="UP000502508">
    <property type="component" value="Chromosome"/>
</dbReference>
<keyword evidence="1" id="KW-0812">Transmembrane</keyword>
<reference evidence="2 3" key="1">
    <citation type="submission" date="2020-03" db="EMBL/GenBank/DDBJ databases">
        <title>Whole genome shotgun sequence of Phytohabitans flavus NBRC 107702.</title>
        <authorList>
            <person name="Komaki H."/>
            <person name="Tamura T."/>
        </authorList>
    </citation>
    <scope>NUCLEOTIDE SEQUENCE [LARGE SCALE GENOMIC DNA]</scope>
    <source>
        <strain evidence="2 3">NBRC 107702</strain>
    </source>
</reference>
<evidence type="ECO:0000313" key="2">
    <source>
        <dbReference type="EMBL" id="BCB73739.1"/>
    </source>
</evidence>
<keyword evidence="1" id="KW-1133">Transmembrane helix</keyword>
<dbReference type="KEGG" id="pfla:Pflav_001490"/>
<reference evidence="2 3" key="2">
    <citation type="submission" date="2020-03" db="EMBL/GenBank/DDBJ databases">
        <authorList>
            <person name="Ichikawa N."/>
            <person name="Kimura A."/>
            <person name="Kitahashi Y."/>
            <person name="Uohara A."/>
        </authorList>
    </citation>
    <scope>NUCLEOTIDE SEQUENCE [LARGE SCALE GENOMIC DNA]</scope>
    <source>
        <strain evidence="2 3">NBRC 107702</strain>
    </source>
</reference>
<accession>A0A6F8XIW1</accession>
<feature type="transmembrane region" description="Helical" evidence="1">
    <location>
        <begin position="40"/>
        <end position="59"/>
    </location>
</feature>
<keyword evidence="1" id="KW-0472">Membrane</keyword>
<name>A0A6F8XIW1_9ACTN</name>
<feature type="transmembrane region" description="Helical" evidence="1">
    <location>
        <begin position="190"/>
        <end position="207"/>
    </location>
</feature>
<evidence type="ECO:0000256" key="1">
    <source>
        <dbReference type="SAM" id="Phobius"/>
    </source>
</evidence>
<feature type="transmembrane region" description="Helical" evidence="1">
    <location>
        <begin position="145"/>
        <end position="162"/>
    </location>
</feature>
<feature type="transmembrane region" description="Helical" evidence="1">
    <location>
        <begin position="118"/>
        <end position="138"/>
    </location>
</feature>
<sequence length="219" mass="22945">MRRAGWTALLTPPVATAVLVLVALLDSGTATDEATARSLLAALEMAMPLAAGVGAASLVGRDPAVELQLTAPTSYRSTLLRRLVVTLGWAALLAVLVVGVLVMTGWWPPSRGIVSGQLIWLAPTLCLGGLGFLAAAAFRGPAAAGSLIAAVWIVQQVFPSAFQDQAWSRLLYLFATTRGAVSDEWTANRLTLVATALAFGVVGWLLLGRTERLLRGEAE</sequence>
<protein>
    <submittedName>
        <fullName evidence="2">Uncharacterized protein</fullName>
    </submittedName>
</protein>
<dbReference type="EMBL" id="AP022870">
    <property type="protein sequence ID" value="BCB73739.1"/>
    <property type="molecule type" value="Genomic_DNA"/>
</dbReference>
<proteinExistence type="predicted"/>
<keyword evidence="3" id="KW-1185">Reference proteome</keyword>
<evidence type="ECO:0000313" key="3">
    <source>
        <dbReference type="Proteomes" id="UP000502508"/>
    </source>
</evidence>
<organism evidence="2 3">
    <name type="scientific">Phytohabitans flavus</name>
    <dbReference type="NCBI Taxonomy" id="1076124"/>
    <lineage>
        <taxon>Bacteria</taxon>
        <taxon>Bacillati</taxon>
        <taxon>Actinomycetota</taxon>
        <taxon>Actinomycetes</taxon>
        <taxon>Micromonosporales</taxon>
        <taxon>Micromonosporaceae</taxon>
    </lineage>
</organism>
<feature type="transmembrane region" description="Helical" evidence="1">
    <location>
        <begin position="79"/>
        <end position="106"/>
    </location>
</feature>
<dbReference type="AlphaFoldDB" id="A0A6F8XIW1"/>
<gene>
    <name evidence="2" type="ORF">Pflav_001490</name>
</gene>